<keyword evidence="2" id="KW-1185">Reference proteome</keyword>
<protein>
    <submittedName>
        <fullName evidence="1">Uncharacterized protein</fullName>
    </submittedName>
</protein>
<dbReference type="KEGG" id="taa:NMY3_01956"/>
<organism evidence="1 2">
    <name type="scientific">Candidatus Nitrosocosmicus oleophilus</name>
    <dbReference type="NCBI Taxonomy" id="1353260"/>
    <lineage>
        <taxon>Archaea</taxon>
        <taxon>Nitrososphaerota</taxon>
        <taxon>Nitrososphaeria</taxon>
        <taxon>Nitrososphaerales</taxon>
        <taxon>Nitrososphaeraceae</taxon>
        <taxon>Candidatus Nitrosocosmicus</taxon>
    </lineage>
</organism>
<sequence>MEKLQLSNSCKNLKHIECDECMCNCHLPGTMENLARKISMLDKTNPGFGETI</sequence>
<dbReference type="EMBL" id="CP012850">
    <property type="protein sequence ID" value="ALI36159.1"/>
    <property type="molecule type" value="Genomic_DNA"/>
</dbReference>
<name>A0A654M0Y2_9ARCH</name>
<dbReference type="Proteomes" id="UP000058925">
    <property type="component" value="Chromosome"/>
</dbReference>
<dbReference type="AlphaFoldDB" id="A0A654M0Y2"/>
<evidence type="ECO:0000313" key="1">
    <source>
        <dbReference type="EMBL" id="ALI36159.1"/>
    </source>
</evidence>
<gene>
    <name evidence="1" type="ORF">NMY3_01956</name>
</gene>
<evidence type="ECO:0000313" key="2">
    <source>
        <dbReference type="Proteomes" id="UP000058925"/>
    </source>
</evidence>
<proteinExistence type="predicted"/>
<reference evidence="2" key="1">
    <citation type="submission" date="2015-10" db="EMBL/GenBank/DDBJ databases">
        <title>Niche specialization of a soil ammonia-oxidizing archaeon, Candidatus Nitrosocosmicus oleophilus.</title>
        <authorList>
            <person name="Jung M.-Y."/>
            <person name="Rhee S.-K."/>
        </authorList>
    </citation>
    <scope>NUCLEOTIDE SEQUENCE [LARGE SCALE GENOMIC DNA]</scope>
    <source>
        <strain evidence="2">MY3</strain>
    </source>
</reference>
<accession>A0A654M0Y2</accession>